<dbReference type="InterPro" id="IPR033413">
    <property type="entry name" value="DUF5117"/>
</dbReference>
<dbReference type="PANTHER" id="PTHR38478:SF1">
    <property type="entry name" value="ZINC DEPENDENT METALLOPROTEASE DOMAIN LIPOPROTEIN"/>
    <property type="match status" value="1"/>
</dbReference>
<dbReference type="GO" id="GO:0008237">
    <property type="term" value="F:metallopeptidase activity"/>
    <property type="evidence" value="ECO:0007669"/>
    <property type="project" value="UniProtKB-KW"/>
</dbReference>
<evidence type="ECO:0000256" key="1">
    <source>
        <dbReference type="SAM" id="MobiDB-lite"/>
    </source>
</evidence>
<feature type="domain" description="EcxA zinc-binding" evidence="3">
    <location>
        <begin position="446"/>
        <end position="753"/>
    </location>
</feature>
<dbReference type="EMBL" id="JAVXZY010000001">
    <property type="protein sequence ID" value="MDT8998099.1"/>
    <property type="molecule type" value="Genomic_DNA"/>
</dbReference>
<accession>A0ABU3P6A4</accession>
<name>A0ABU3P6A4_9BURK</name>
<organism evidence="6 7">
    <name type="scientific">Roseateles aquae</name>
    <dbReference type="NCBI Taxonomy" id="3077235"/>
    <lineage>
        <taxon>Bacteria</taxon>
        <taxon>Pseudomonadati</taxon>
        <taxon>Pseudomonadota</taxon>
        <taxon>Betaproteobacteria</taxon>
        <taxon>Burkholderiales</taxon>
        <taxon>Sphaerotilaceae</taxon>
        <taxon>Roseateles</taxon>
    </lineage>
</organism>
<evidence type="ECO:0000256" key="2">
    <source>
        <dbReference type="SAM" id="SignalP"/>
    </source>
</evidence>
<dbReference type="InterPro" id="IPR033428">
    <property type="entry name" value="DUF5118"/>
</dbReference>
<dbReference type="Pfam" id="PF17148">
    <property type="entry name" value="DUF5117"/>
    <property type="match status" value="1"/>
</dbReference>
<keyword evidence="6" id="KW-0482">Metalloprotease</keyword>
<dbReference type="Pfam" id="PF16313">
    <property type="entry name" value="DUF4953"/>
    <property type="match status" value="1"/>
</dbReference>
<dbReference type="Pfam" id="PF17162">
    <property type="entry name" value="DUF5118"/>
    <property type="match status" value="1"/>
</dbReference>
<dbReference type="CDD" id="cd04276">
    <property type="entry name" value="ZnMc_MMP_like_2"/>
    <property type="match status" value="1"/>
</dbReference>
<dbReference type="SUPFAM" id="SSF55486">
    <property type="entry name" value="Metalloproteases ('zincins'), catalytic domain"/>
    <property type="match status" value="1"/>
</dbReference>
<dbReference type="PANTHER" id="PTHR38478">
    <property type="entry name" value="PEPTIDASE M1A AND M12B"/>
    <property type="match status" value="1"/>
</dbReference>
<keyword evidence="7" id="KW-1185">Reference proteome</keyword>
<dbReference type="InterPro" id="IPR034032">
    <property type="entry name" value="Zn_MMP-like_bac"/>
</dbReference>
<evidence type="ECO:0000313" key="6">
    <source>
        <dbReference type="EMBL" id="MDT8998099.1"/>
    </source>
</evidence>
<feature type="domain" description="DUF5118" evidence="5">
    <location>
        <begin position="65"/>
        <end position="112"/>
    </location>
</feature>
<feature type="compositionally biased region" description="Low complexity" evidence="1">
    <location>
        <begin position="40"/>
        <end position="61"/>
    </location>
</feature>
<keyword evidence="2" id="KW-0732">Signal</keyword>
<feature type="domain" description="DUF5117" evidence="4">
    <location>
        <begin position="121"/>
        <end position="316"/>
    </location>
</feature>
<keyword evidence="6" id="KW-0378">Hydrolase</keyword>
<evidence type="ECO:0000259" key="4">
    <source>
        <dbReference type="Pfam" id="PF17148"/>
    </source>
</evidence>
<dbReference type="RefSeq" id="WP_315648389.1">
    <property type="nucleotide sequence ID" value="NZ_JAVXZY010000001.1"/>
</dbReference>
<evidence type="ECO:0000259" key="5">
    <source>
        <dbReference type="Pfam" id="PF17162"/>
    </source>
</evidence>
<protein>
    <submittedName>
        <fullName evidence="6">Zinc-dependent metalloprotease</fullName>
    </submittedName>
</protein>
<reference evidence="6" key="1">
    <citation type="submission" date="2023-09" db="EMBL/GenBank/DDBJ databases">
        <title>Paucibacter sp. APW11 Genome sequencing and assembly.</title>
        <authorList>
            <person name="Kim I."/>
        </authorList>
    </citation>
    <scope>NUCLEOTIDE SEQUENCE</scope>
    <source>
        <strain evidence="6">APW11</strain>
    </source>
</reference>
<keyword evidence="6" id="KW-0645">Protease</keyword>
<dbReference type="InterPro" id="IPR032534">
    <property type="entry name" value="EcxA_zinc-bd"/>
</dbReference>
<evidence type="ECO:0000313" key="7">
    <source>
        <dbReference type="Proteomes" id="UP001246372"/>
    </source>
</evidence>
<feature type="region of interest" description="Disordered" evidence="1">
    <location>
        <begin position="30"/>
        <end position="65"/>
    </location>
</feature>
<feature type="signal peptide" evidence="2">
    <location>
        <begin position="1"/>
        <end position="28"/>
    </location>
</feature>
<sequence>MTNTFSSRHLAGHVLALLFALSPAYGLAATASPSKPGQDTPAKAAPTAGGAPAPATAPEPASELKPYDKVITTEAKTQNGLIRLHTLKNRLYFEIPKELLDQPLLMVATATAVPEGADHVGRTINENVVRFTLRHNRLLFQSVSHAYVSDPSRPIAPAVQGSQRDTILASFPVEALSKEGAPVVEVSRLFTSEVGDFTARQVVRGVGLDGSRSYVEQSKAFAGSVRVDAVHTYNLMAAPTPPLPPIPGVLAPPPAPGRSGSVNVAYSLVKLPEQPMRARLMDDRVGFFSVSQVDFGSDEHESKRQRFITRWRLEKKEPEAALSEPIKPVVWYIDRATPTALVPFIKKGVEAWNVAFQAAGFKNAIQARPFPSKEEDPEFDPEDVRYSIIRWVPSPIPNAYGPHLSDPRSGEILNANIVMYHNIMQLQRNWYVTQVGAVDPRAQSLPLPDDLMGELVAYVVTHEVGHSLGFPHNMKSSSLYPVEKLRDAQWLKEMGHVATLMDYSRFNYLVQPEDKIDPALLIPKIGPYDIFATQWGYTPIPEAKTPEEERPTLNRWARQQDDKPWLRFSSPKAEGADYGENTEAVGDADAVVASGLGVKNLKRTIKMLPGMVKKDGRDDRLLEELYRATGTQWATEMGHVLAIVGGYSTRNLHSDQPGAIFTPAPRERQQRAVKFLSEQVFTTPQWLLEPSIIERLRPSEPARNVRGVQVALLRALIDAGRSARLQAQEVQLGEKAYRFDELLLDLRQAIYGEHLLAQATKGRADPVRRALQLSYLELLAERLNGPGLDNGRAALRAELKDLRGLFAARAAGSGDRVQRAHLEALQDYAAKALDPRQVPVAAAPAATVRSGIAEQNCWPVDSGFDADPGLVLSR</sequence>
<gene>
    <name evidence="6" type="ORF">RQP53_02295</name>
</gene>
<proteinExistence type="predicted"/>
<feature type="chain" id="PRO_5045213607" evidence="2">
    <location>
        <begin position="29"/>
        <end position="874"/>
    </location>
</feature>
<dbReference type="Proteomes" id="UP001246372">
    <property type="component" value="Unassembled WGS sequence"/>
</dbReference>
<evidence type="ECO:0000259" key="3">
    <source>
        <dbReference type="Pfam" id="PF16313"/>
    </source>
</evidence>
<comment type="caution">
    <text evidence="6">The sequence shown here is derived from an EMBL/GenBank/DDBJ whole genome shotgun (WGS) entry which is preliminary data.</text>
</comment>